<proteinExistence type="predicted"/>
<dbReference type="AlphaFoldDB" id="A0A5N7BM91"/>
<protein>
    <submittedName>
        <fullName evidence="2">Uncharacterized protein</fullName>
    </submittedName>
</protein>
<dbReference type="EMBL" id="ML736159">
    <property type="protein sequence ID" value="KAE8382838.1"/>
    <property type="molecule type" value="Genomic_DNA"/>
</dbReference>
<gene>
    <name evidence="2" type="ORF">BDV26DRAFT_252741</name>
</gene>
<organism evidence="2 3">
    <name type="scientific">Aspergillus bertholletiae</name>
    <dbReference type="NCBI Taxonomy" id="1226010"/>
    <lineage>
        <taxon>Eukaryota</taxon>
        <taxon>Fungi</taxon>
        <taxon>Dikarya</taxon>
        <taxon>Ascomycota</taxon>
        <taxon>Pezizomycotina</taxon>
        <taxon>Eurotiomycetes</taxon>
        <taxon>Eurotiomycetidae</taxon>
        <taxon>Eurotiales</taxon>
        <taxon>Aspergillaceae</taxon>
        <taxon>Aspergillus</taxon>
        <taxon>Aspergillus subgen. Circumdati</taxon>
    </lineage>
</organism>
<name>A0A5N7BM91_9EURO</name>
<keyword evidence="1" id="KW-0472">Membrane</keyword>
<evidence type="ECO:0000256" key="1">
    <source>
        <dbReference type="SAM" id="Phobius"/>
    </source>
</evidence>
<feature type="non-terminal residue" evidence="2">
    <location>
        <position position="1"/>
    </location>
</feature>
<keyword evidence="1" id="KW-1133">Transmembrane helix</keyword>
<feature type="transmembrane region" description="Helical" evidence="1">
    <location>
        <begin position="6"/>
        <end position="34"/>
    </location>
</feature>
<sequence>FFFYEILFSFFPLLFMMAPGCPFGCYVNAFYCAMRSPLLSAGRKSADLALR</sequence>
<evidence type="ECO:0000313" key="3">
    <source>
        <dbReference type="Proteomes" id="UP000326198"/>
    </source>
</evidence>
<accession>A0A5N7BM91</accession>
<reference evidence="2 3" key="1">
    <citation type="submission" date="2019-04" db="EMBL/GenBank/DDBJ databases">
        <title>Friends and foes A comparative genomics studyof 23 Aspergillus species from section Flavi.</title>
        <authorList>
            <consortium name="DOE Joint Genome Institute"/>
            <person name="Kjaerbolling I."/>
            <person name="Vesth T."/>
            <person name="Frisvad J.C."/>
            <person name="Nybo J.L."/>
            <person name="Theobald S."/>
            <person name="Kildgaard S."/>
            <person name="Isbrandt T."/>
            <person name="Kuo A."/>
            <person name="Sato A."/>
            <person name="Lyhne E.K."/>
            <person name="Kogle M.E."/>
            <person name="Wiebenga A."/>
            <person name="Kun R.S."/>
            <person name="Lubbers R.J."/>
            <person name="Makela M.R."/>
            <person name="Barry K."/>
            <person name="Chovatia M."/>
            <person name="Clum A."/>
            <person name="Daum C."/>
            <person name="Haridas S."/>
            <person name="He G."/>
            <person name="LaButti K."/>
            <person name="Lipzen A."/>
            <person name="Mondo S."/>
            <person name="Riley R."/>
            <person name="Salamov A."/>
            <person name="Simmons B.A."/>
            <person name="Magnuson J.K."/>
            <person name="Henrissat B."/>
            <person name="Mortensen U.H."/>
            <person name="Larsen T.O."/>
            <person name="Devries R.P."/>
            <person name="Grigoriev I.V."/>
            <person name="Machida M."/>
            <person name="Baker S.E."/>
            <person name="Andersen M.R."/>
        </authorList>
    </citation>
    <scope>NUCLEOTIDE SEQUENCE [LARGE SCALE GENOMIC DNA]</scope>
    <source>
        <strain evidence="2 3">IBT 29228</strain>
    </source>
</reference>
<keyword evidence="1" id="KW-0812">Transmembrane</keyword>
<keyword evidence="3" id="KW-1185">Reference proteome</keyword>
<dbReference type="Proteomes" id="UP000326198">
    <property type="component" value="Unassembled WGS sequence"/>
</dbReference>
<evidence type="ECO:0000313" key="2">
    <source>
        <dbReference type="EMBL" id="KAE8382838.1"/>
    </source>
</evidence>